<organism evidence="1 2">
    <name type="scientific">Priapulus caudatus</name>
    <name type="common">Priapulid worm</name>
    <dbReference type="NCBI Taxonomy" id="37621"/>
    <lineage>
        <taxon>Eukaryota</taxon>
        <taxon>Metazoa</taxon>
        <taxon>Ecdysozoa</taxon>
        <taxon>Scalidophora</taxon>
        <taxon>Priapulida</taxon>
        <taxon>Priapulimorpha</taxon>
        <taxon>Priapulimorphida</taxon>
        <taxon>Priapulidae</taxon>
        <taxon>Priapulus</taxon>
    </lineage>
</organism>
<protein>
    <submittedName>
        <fullName evidence="2">Uncharacterized protein LOC106819403</fullName>
    </submittedName>
</protein>
<keyword evidence="1" id="KW-1185">Reference proteome</keyword>
<evidence type="ECO:0000313" key="1">
    <source>
        <dbReference type="Proteomes" id="UP000695022"/>
    </source>
</evidence>
<dbReference type="GeneID" id="106819403"/>
<proteinExistence type="predicted"/>
<evidence type="ECO:0000313" key="2">
    <source>
        <dbReference type="RefSeq" id="XP_014679530.1"/>
    </source>
</evidence>
<dbReference type="Proteomes" id="UP000695022">
    <property type="component" value="Unplaced"/>
</dbReference>
<accession>A0ABM1F509</accession>
<name>A0ABM1F509_PRICU</name>
<reference evidence="2" key="1">
    <citation type="submission" date="2025-08" db="UniProtKB">
        <authorList>
            <consortium name="RefSeq"/>
        </authorList>
    </citation>
    <scope>IDENTIFICATION</scope>
</reference>
<dbReference type="RefSeq" id="XP_014679530.1">
    <property type="nucleotide sequence ID" value="XM_014824044.1"/>
</dbReference>
<sequence length="160" mass="17353">MNDAGDAGTPQHPNDPFTVPACSPKVAVPPELEAALGYDTECTDAKKEELKCEFIAVINSVTYTLHVCALYEGPDQFPNCLPYMDEPRVELCDYSGVEVECGEGSTRRGSRRLKRQVVDETKAITLSAFIPGQAAELGAAVDLRQYSEQEMQRPAAGGNI</sequence>
<gene>
    <name evidence="2" type="primary">LOC106819403</name>
</gene>